<dbReference type="EMBL" id="OV651815">
    <property type="protein sequence ID" value="CAH1108467.1"/>
    <property type="molecule type" value="Genomic_DNA"/>
</dbReference>
<dbReference type="Proteomes" id="UP001153636">
    <property type="component" value="Chromosome 3"/>
</dbReference>
<feature type="compositionally biased region" description="Acidic residues" evidence="1">
    <location>
        <begin position="1"/>
        <end position="27"/>
    </location>
</feature>
<feature type="region of interest" description="Disordered" evidence="1">
    <location>
        <begin position="1"/>
        <end position="77"/>
    </location>
</feature>
<proteinExistence type="predicted"/>
<reference evidence="2" key="1">
    <citation type="submission" date="2022-01" db="EMBL/GenBank/DDBJ databases">
        <authorList>
            <person name="King R."/>
        </authorList>
    </citation>
    <scope>NUCLEOTIDE SEQUENCE</scope>
</reference>
<keyword evidence="3" id="KW-1185">Reference proteome</keyword>
<feature type="region of interest" description="Disordered" evidence="1">
    <location>
        <begin position="159"/>
        <end position="178"/>
    </location>
</feature>
<gene>
    <name evidence="2" type="ORF">PSYICH_LOCUS9693</name>
</gene>
<protein>
    <submittedName>
        <fullName evidence="2">Uncharacterized protein</fullName>
    </submittedName>
</protein>
<feature type="compositionally biased region" description="Polar residues" evidence="1">
    <location>
        <begin position="58"/>
        <end position="68"/>
    </location>
</feature>
<evidence type="ECO:0000313" key="2">
    <source>
        <dbReference type="EMBL" id="CAH1108467.1"/>
    </source>
</evidence>
<sequence>MSDIECFSDDDDDDDGWESDQEIESDSDLPNAEKEVDESQEGITTNEEVQKVDIPNKITPQPGTSREQTLTKKEQEKLKISNINGQIQHKLKEFRTVDDISEEEFQIRLDPSEPVISAIPFNTGKYKGFLLVQRLTGSELSTLILKRLETLGLNSQDMRGQAYDNETNRRGDKSRIKR</sequence>
<evidence type="ECO:0000256" key="1">
    <source>
        <dbReference type="SAM" id="MobiDB-lite"/>
    </source>
</evidence>
<dbReference type="AlphaFoldDB" id="A0A9P0D1A3"/>
<accession>A0A9P0D1A3</accession>
<organism evidence="2 3">
    <name type="scientific">Psylliodes chrysocephalus</name>
    <dbReference type="NCBI Taxonomy" id="3402493"/>
    <lineage>
        <taxon>Eukaryota</taxon>
        <taxon>Metazoa</taxon>
        <taxon>Ecdysozoa</taxon>
        <taxon>Arthropoda</taxon>
        <taxon>Hexapoda</taxon>
        <taxon>Insecta</taxon>
        <taxon>Pterygota</taxon>
        <taxon>Neoptera</taxon>
        <taxon>Endopterygota</taxon>
        <taxon>Coleoptera</taxon>
        <taxon>Polyphaga</taxon>
        <taxon>Cucujiformia</taxon>
        <taxon>Chrysomeloidea</taxon>
        <taxon>Chrysomelidae</taxon>
        <taxon>Galerucinae</taxon>
        <taxon>Alticini</taxon>
        <taxon>Psylliodes</taxon>
    </lineage>
</organism>
<feature type="compositionally biased region" description="Basic and acidic residues" evidence="1">
    <location>
        <begin position="166"/>
        <end position="178"/>
    </location>
</feature>
<evidence type="ECO:0000313" key="3">
    <source>
        <dbReference type="Proteomes" id="UP001153636"/>
    </source>
</evidence>
<name>A0A9P0D1A3_9CUCU</name>